<feature type="transmembrane region" description="Helical" evidence="4">
    <location>
        <begin position="341"/>
        <end position="361"/>
    </location>
</feature>
<feature type="domain" description="Glycosyltransferase 2-like" evidence="5">
    <location>
        <begin position="40"/>
        <end position="164"/>
    </location>
</feature>
<comment type="similarity">
    <text evidence="1">Belongs to the glycosyltransferase 2 family.</text>
</comment>
<evidence type="ECO:0000256" key="2">
    <source>
        <dbReference type="ARBA" id="ARBA00022676"/>
    </source>
</evidence>
<dbReference type="InterPro" id="IPR001173">
    <property type="entry name" value="Glyco_trans_2-like"/>
</dbReference>
<dbReference type="SUPFAM" id="SSF53448">
    <property type="entry name" value="Nucleotide-diphospho-sugar transferases"/>
    <property type="match status" value="1"/>
</dbReference>
<feature type="transmembrane region" description="Helical" evidence="4">
    <location>
        <begin position="281"/>
        <end position="302"/>
    </location>
</feature>
<dbReference type="OrthoDB" id="9805625at2"/>
<dbReference type="PANTHER" id="PTHR43630">
    <property type="entry name" value="POLY-BETA-1,6-N-ACETYL-D-GLUCOSAMINE SYNTHASE"/>
    <property type="match status" value="1"/>
</dbReference>
<name>A0A1M5JTW4_SALEC</name>
<dbReference type="RefSeq" id="WP_072880828.1">
    <property type="nucleotide sequence ID" value="NZ_FQVT01000012.1"/>
</dbReference>
<dbReference type="AlphaFoldDB" id="A0A1M5JTW4"/>
<evidence type="ECO:0000313" key="8">
    <source>
        <dbReference type="Proteomes" id="UP000183945"/>
    </source>
</evidence>
<dbReference type="Gene3D" id="3.90.550.10">
    <property type="entry name" value="Spore Coat Polysaccharide Biosynthesis Protein SpsA, Chain A"/>
    <property type="match status" value="1"/>
</dbReference>
<dbReference type="PANTHER" id="PTHR43630:SF1">
    <property type="entry name" value="POLY-BETA-1,6-N-ACETYL-D-GLUCOSAMINE SYNTHASE"/>
    <property type="match status" value="1"/>
</dbReference>
<dbReference type="Proteomes" id="UP000183945">
    <property type="component" value="Unassembled WGS sequence"/>
</dbReference>
<proteinExistence type="inferred from homology"/>
<organism evidence="7 8">
    <name type="scientific">Salegentibacter echinorum</name>
    <dbReference type="NCBI Taxonomy" id="1073325"/>
    <lineage>
        <taxon>Bacteria</taxon>
        <taxon>Pseudomonadati</taxon>
        <taxon>Bacteroidota</taxon>
        <taxon>Flavobacteriia</taxon>
        <taxon>Flavobacteriales</taxon>
        <taxon>Flavobacteriaceae</taxon>
        <taxon>Salegentibacter</taxon>
    </lineage>
</organism>
<evidence type="ECO:0000259" key="6">
    <source>
        <dbReference type="Pfam" id="PF13632"/>
    </source>
</evidence>
<keyword evidence="4" id="KW-0812">Transmembrane</keyword>
<dbReference type="InterPro" id="IPR029044">
    <property type="entry name" value="Nucleotide-diphossugar_trans"/>
</dbReference>
<keyword evidence="2" id="KW-0328">Glycosyltransferase</keyword>
<evidence type="ECO:0000259" key="5">
    <source>
        <dbReference type="Pfam" id="PF00535"/>
    </source>
</evidence>
<dbReference type="Pfam" id="PF00535">
    <property type="entry name" value="Glycos_transf_2"/>
    <property type="match status" value="1"/>
</dbReference>
<feature type="domain" description="Glycosyltransferase 2-like" evidence="6">
    <location>
        <begin position="169"/>
        <end position="314"/>
    </location>
</feature>
<keyword evidence="4" id="KW-1133">Transmembrane helix</keyword>
<evidence type="ECO:0000313" key="7">
    <source>
        <dbReference type="EMBL" id="SHG43720.1"/>
    </source>
</evidence>
<accession>A0A1M5JTW4</accession>
<sequence length="378" mass="43445">MLIFYLICTLYAVLILSLIYGWKRIPYFSSEGLPSQHYFSIIIPFRNEAENLPDLLKSIAEINYPASKFEILMINDASEDTGVAIIKNFQQKYPEIQLKIIANKRFTNSPKKDAIHTAINEAKFDYTLTTDADCQLPIKWLQVYNDFLIRTESTLVAGQVALRPTQKLSQIFEEIDVFSLQATTGGAFGIKKSFFCSAANLCYKKQAFFEVSGYEGNTEIASGDDVFLLQKFQQKNYKISFLKNNESIVYTKAQKSFKNLISQRLRWASKTPSYTSLFAKFAGIVVLLMNFSLLVTVILSLFQMINFGIILLVFIVKICLDFTLIYQSAVTFNRKKALIHYWWSSIFYPFFSSFVAIKTLFSSYSWKGRTFNPHNSRD</sequence>
<dbReference type="EMBL" id="FQVT01000012">
    <property type="protein sequence ID" value="SHG43720.1"/>
    <property type="molecule type" value="Genomic_DNA"/>
</dbReference>
<evidence type="ECO:0000256" key="4">
    <source>
        <dbReference type="SAM" id="Phobius"/>
    </source>
</evidence>
<evidence type="ECO:0000256" key="1">
    <source>
        <dbReference type="ARBA" id="ARBA00006739"/>
    </source>
</evidence>
<protein>
    <submittedName>
        <fullName evidence="7">Glycosyltransferase, catalytic subunit of cellulose synthase and poly-beta-1,6-N-acetylglucosamine synthase</fullName>
    </submittedName>
</protein>
<dbReference type="STRING" id="1073325.SAMN05444483_11234"/>
<keyword evidence="4" id="KW-0472">Membrane</keyword>
<keyword evidence="8" id="KW-1185">Reference proteome</keyword>
<reference evidence="8" key="1">
    <citation type="submission" date="2016-11" db="EMBL/GenBank/DDBJ databases">
        <authorList>
            <person name="Varghese N."/>
            <person name="Submissions S."/>
        </authorList>
    </citation>
    <scope>NUCLEOTIDE SEQUENCE [LARGE SCALE GENOMIC DNA]</scope>
    <source>
        <strain evidence="8">DSM 24579</strain>
    </source>
</reference>
<dbReference type="GO" id="GO:0016757">
    <property type="term" value="F:glycosyltransferase activity"/>
    <property type="evidence" value="ECO:0007669"/>
    <property type="project" value="UniProtKB-KW"/>
</dbReference>
<keyword evidence="3 7" id="KW-0808">Transferase</keyword>
<gene>
    <name evidence="7" type="ORF">SAMN05444483_11234</name>
</gene>
<evidence type="ECO:0000256" key="3">
    <source>
        <dbReference type="ARBA" id="ARBA00022679"/>
    </source>
</evidence>
<feature type="transmembrane region" description="Helical" evidence="4">
    <location>
        <begin position="309"/>
        <end position="329"/>
    </location>
</feature>
<dbReference type="Pfam" id="PF13632">
    <property type="entry name" value="Glyco_trans_2_3"/>
    <property type="match status" value="1"/>
</dbReference>